<dbReference type="OrthoDB" id="1366754at2759"/>
<keyword evidence="4" id="KW-1015">Disulfide bond</keyword>
<name>A0A6P6RT79_9EIME</name>
<evidence type="ECO:0000256" key="3">
    <source>
        <dbReference type="ARBA" id="ARBA00022852"/>
    </source>
</evidence>
<evidence type="ECO:0000256" key="1">
    <source>
        <dbReference type="ARBA" id="ARBA00004613"/>
    </source>
</evidence>
<organism evidence="6 7">
    <name type="scientific">Cyclospora cayetanensis</name>
    <dbReference type="NCBI Taxonomy" id="88456"/>
    <lineage>
        <taxon>Eukaryota</taxon>
        <taxon>Sar</taxon>
        <taxon>Alveolata</taxon>
        <taxon>Apicomplexa</taxon>
        <taxon>Conoidasida</taxon>
        <taxon>Coccidia</taxon>
        <taxon>Eucoccidiorida</taxon>
        <taxon>Eimeriorina</taxon>
        <taxon>Eimeriidae</taxon>
        <taxon>Cyclospora</taxon>
    </lineage>
</organism>
<comment type="subcellular location">
    <subcellularLocation>
        <location evidence="1">Secreted</location>
    </subcellularLocation>
</comment>
<dbReference type="GeneID" id="113146615"/>
<dbReference type="InterPro" id="IPR020864">
    <property type="entry name" value="MACPF"/>
</dbReference>
<dbReference type="PANTHER" id="PTHR45742">
    <property type="entry name" value="COMPLEMENT COMPONENT C6"/>
    <property type="match status" value="1"/>
</dbReference>
<evidence type="ECO:0000259" key="5">
    <source>
        <dbReference type="PROSITE" id="PS51412"/>
    </source>
</evidence>
<feature type="domain" description="MACPF" evidence="5">
    <location>
        <begin position="94"/>
        <end position="445"/>
    </location>
</feature>
<evidence type="ECO:0000313" key="7">
    <source>
        <dbReference type="RefSeq" id="XP_026190325.1"/>
    </source>
</evidence>
<dbReference type="GO" id="GO:0005576">
    <property type="term" value="C:extracellular region"/>
    <property type="evidence" value="ECO:0007669"/>
    <property type="project" value="UniProtKB-SubCell"/>
</dbReference>
<proteinExistence type="predicted"/>
<keyword evidence="2" id="KW-0964">Secreted</keyword>
<dbReference type="GO" id="GO:0031640">
    <property type="term" value="P:killing of cells of another organism"/>
    <property type="evidence" value="ECO:0007669"/>
    <property type="project" value="UniProtKB-KW"/>
</dbReference>
<protein>
    <submittedName>
        <fullName evidence="7">Uncharacterized protein LOC113146615</fullName>
    </submittedName>
</protein>
<dbReference type="AlphaFoldDB" id="A0A6P6RT79"/>
<keyword evidence="6" id="KW-1185">Reference proteome</keyword>
<gene>
    <name evidence="7" type="primary">LOC113146615</name>
</gene>
<evidence type="ECO:0000313" key="6">
    <source>
        <dbReference type="Proteomes" id="UP000515125"/>
    </source>
</evidence>
<dbReference type="SMART" id="SM00457">
    <property type="entry name" value="MACPF"/>
    <property type="match status" value="1"/>
</dbReference>
<dbReference type="PANTHER" id="PTHR45742:SF8">
    <property type="entry name" value="FLOCCULATION PROTEIN FLO11"/>
    <property type="match status" value="1"/>
</dbReference>
<dbReference type="Pfam" id="PF01823">
    <property type="entry name" value="MACPF"/>
    <property type="match status" value="1"/>
</dbReference>
<dbReference type="RefSeq" id="XP_026190325.1">
    <property type="nucleotide sequence ID" value="XM_026334540.1"/>
</dbReference>
<reference evidence="7" key="1">
    <citation type="submission" date="2025-08" db="UniProtKB">
        <authorList>
            <consortium name="RefSeq"/>
        </authorList>
    </citation>
    <scope>IDENTIFICATION</scope>
</reference>
<dbReference type="Proteomes" id="UP000515125">
    <property type="component" value="Unplaced"/>
</dbReference>
<dbReference type="PROSITE" id="PS51412">
    <property type="entry name" value="MACPF_2"/>
    <property type="match status" value="1"/>
</dbReference>
<accession>A0A6P6RT79</accession>
<sequence length="724" mass="78535">MPAIVASWQTIPRASRASAKIEVGHHNPCLQATSCPCLSLLKEAVGVMGRKGLRDSASCFTWWIVCIFLAWIGEKRDGNIEDPIERQGLSIQSDDDIYQQAVDTIPGIGFLGSGYDMVMGNPLGDEHSPGDPGFRAPVIAFDWGHDREGVSSDLTTLQPKGAFIRPYVSCQKAENVEEIESLKDYVTDLAADASTDVSVPFLPFSGSFNFRLLADESQRKQTKTFMMRAYCFRYEAGLALVSDSSSTLTDPFRKAIENLPSAFPSTAEGSNCTPDVFKKNRQSPACADHSIMRWMEFFNDFGTHVTTNIKLGGKVTKQLRVSKEQAEALNNRALKGSGSAETALKTILTADASAYRDSSNKDTNTSLVTSSMTHAVGGRPPKDPTNPQELSDWAKSVAVLPMPVQYQLQPLTRVLPEHLHPAYSNAVFFYSRVFGISKEELQVLAGSQRSIKETLRESTTVTWAGPAPGFVDCPRGKQILFGFAALLNMDNAGAAFDIKACQIGNHRCEGPNAKHTAQSDMRIWAVCGEKAIDSLETFSSVDPKPDTTVGCSQGKEILFGMQMSFLYNRNGLSTIFVSHCSSGAKECRFEDTATADQIRAHHLFFAACANGDLPDLHNLFTASSVGRVGTSQSVNTATTAATDCGANASHVTGFAMELHTFMPLVRDAFNSCKVGSRYCALKKFVVPPPVAIENLWGKTAKVLRHSTVAFAICALKDATSASGE</sequence>
<keyword evidence="3" id="KW-0204">Cytolysis</keyword>
<evidence type="ECO:0000256" key="2">
    <source>
        <dbReference type="ARBA" id="ARBA00022525"/>
    </source>
</evidence>
<evidence type="ECO:0000256" key="4">
    <source>
        <dbReference type="ARBA" id="ARBA00023157"/>
    </source>
</evidence>